<protein>
    <recommendedName>
        <fullName evidence="1">VTC domain-containing protein</fullName>
    </recommendedName>
</protein>
<accession>A0A0G0WTS0</accession>
<proteinExistence type="predicted"/>
<dbReference type="InterPro" id="IPR042267">
    <property type="entry name" value="VTC_sf"/>
</dbReference>
<sequence>MKIYYNFKINYYHPVVMIDYTRDAFFFEYNDVRITFDQRLMSNSTNMDIFDEDAFMLPLLKEGVLIMEIKYNQFIPDWIKKLLQIQRFERCAISKYCISRLAQ</sequence>
<dbReference type="Gene3D" id="3.20.100.30">
    <property type="entry name" value="VTC, catalytic tunnel domain"/>
    <property type="match status" value="1"/>
</dbReference>
<dbReference type="EMBL" id="LBZW01000025">
    <property type="protein sequence ID" value="KKR78797.1"/>
    <property type="molecule type" value="Genomic_DNA"/>
</dbReference>
<dbReference type="GO" id="GO:0006799">
    <property type="term" value="P:polyphosphate biosynthetic process"/>
    <property type="evidence" value="ECO:0007669"/>
    <property type="project" value="UniProtKB-ARBA"/>
</dbReference>
<organism evidence="2 3">
    <name type="scientific">Candidatus Nomurabacteria bacterium GW2011_GWA2_40_9</name>
    <dbReference type="NCBI Taxonomy" id="1618734"/>
    <lineage>
        <taxon>Bacteria</taxon>
        <taxon>Candidatus Nomuraibacteriota</taxon>
    </lineage>
</organism>
<evidence type="ECO:0000259" key="1">
    <source>
        <dbReference type="Pfam" id="PF09359"/>
    </source>
</evidence>
<dbReference type="InterPro" id="IPR018966">
    <property type="entry name" value="VTC_domain"/>
</dbReference>
<evidence type="ECO:0000313" key="3">
    <source>
        <dbReference type="Proteomes" id="UP000034749"/>
    </source>
</evidence>
<dbReference type="Proteomes" id="UP000034749">
    <property type="component" value="Unassembled WGS sequence"/>
</dbReference>
<feature type="domain" description="VTC" evidence="1">
    <location>
        <begin position="3"/>
        <end position="99"/>
    </location>
</feature>
<name>A0A0G0WTS0_9BACT</name>
<dbReference type="Pfam" id="PF09359">
    <property type="entry name" value="VTC"/>
    <property type="match status" value="1"/>
</dbReference>
<reference evidence="2 3" key="1">
    <citation type="journal article" date="2015" name="Nature">
        <title>rRNA introns, odd ribosomes, and small enigmatic genomes across a large radiation of phyla.</title>
        <authorList>
            <person name="Brown C.T."/>
            <person name="Hug L.A."/>
            <person name="Thomas B.C."/>
            <person name="Sharon I."/>
            <person name="Castelle C.J."/>
            <person name="Singh A."/>
            <person name="Wilkins M.J."/>
            <person name="Williams K.H."/>
            <person name="Banfield J.F."/>
        </authorList>
    </citation>
    <scope>NUCLEOTIDE SEQUENCE [LARGE SCALE GENOMIC DNA]</scope>
</reference>
<evidence type="ECO:0000313" key="2">
    <source>
        <dbReference type="EMBL" id="KKR78797.1"/>
    </source>
</evidence>
<dbReference type="AlphaFoldDB" id="A0A0G0WTS0"/>
<gene>
    <name evidence="2" type="ORF">UU24_C0025G0006</name>
</gene>
<comment type="caution">
    <text evidence="2">The sequence shown here is derived from an EMBL/GenBank/DDBJ whole genome shotgun (WGS) entry which is preliminary data.</text>
</comment>